<evidence type="ECO:0000256" key="1">
    <source>
        <dbReference type="ARBA" id="ARBA00006484"/>
    </source>
</evidence>
<dbReference type="PANTHER" id="PTHR44196:SF2">
    <property type="entry name" value="SHORT-CHAIN DEHYDROGENASE-RELATED"/>
    <property type="match status" value="1"/>
</dbReference>
<evidence type="ECO:0000313" key="5">
    <source>
        <dbReference type="Proteomes" id="UP000824263"/>
    </source>
</evidence>
<dbReference type="GO" id="GO:0016020">
    <property type="term" value="C:membrane"/>
    <property type="evidence" value="ECO:0007669"/>
    <property type="project" value="TreeGrafter"/>
</dbReference>
<dbReference type="InterPro" id="IPR036291">
    <property type="entry name" value="NAD(P)-bd_dom_sf"/>
</dbReference>
<protein>
    <submittedName>
        <fullName evidence="4">SDR family NAD(P)-dependent oxidoreductase</fullName>
    </submittedName>
</protein>
<keyword evidence="2" id="KW-0560">Oxidoreductase</keyword>
<dbReference type="CDD" id="cd05233">
    <property type="entry name" value="SDR_c"/>
    <property type="match status" value="1"/>
</dbReference>
<evidence type="ECO:0000256" key="3">
    <source>
        <dbReference type="RuleBase" id="RU000363"/>
    </source>
</evidence>
<comment type="caution">
    <text evidence="4">The sequence shown here is derived from an EMBL/GenBank/DDBJ whole genome shotgun (WGS) entry which is preliminary data.</text>
</comment>
<dbReference type="GO" id="GO:0016491">
    <property type="term" value="F:oxidoreductase activity"/>
    <property type="evidence" value="ECO:0007669"/>
    <property type="project" value="UniProtKB-KW"/>
</dbReference>
<organism evidence="4 5">
    <name type="scientific">Candidatus Dorea gallistercoris</name>
    <dbReference type="NCBI Taxonomy" id="2838542"/>
    <lineage>
        <taxon>Bacteria</taxon>
        <taxon>Bacillati</taxon>
        <taxon>Bacillota</taxon>
        <taxon>Clostridia</taxon>
        <taxon>Lachnospirales</taxon>
        <taxon>Lachnospiraceae</taxon>
        <taxon>Dorea</taxon>
    </lineage>
</organism>
<dbReference type="InterPro" id="IPR002347">
    <property type="entry name" value="SDR_fam"/>
</dbReference>
<dbReference type="PRINTS" id="PR00080">
    <property type="entry name" value="SDRFAMILY"/>
</dbReference>
<accession>A0A9D1RAN6</accession>
<evidence type="ECO:0000313" key="4">
    <source>
        <dbReference type="EMBL" id="HIW83066.1"/>
    </source>
</evidence>
<dbReference type="Proteomes" id="UP000824263">
    <property type="component" value="Unassembled WGS sequence"/>
</dbReference>
<evidence type="ECO:0000256" key="2">
    <source>
        <dbReference type="ARBA" id="ARBA00023002"/>
    </source>
</evidence>
<reference evidence="4" key="1">
    <citation type="journal article" date="2021" name="PeerJ">
        <title>Extensive microbial diversity within the chicken gut microbiome revealed by metagenomics and culture.</title>
        <authorList>
            <person name="Gilroy R."/>
            <person name="Ravi A."/>
            <person name="Getino M."/>
            <person name="Pursley I."/>
            <person name="Horton D.L."/>
            <person name="Alikhan N.F."/>
            <person name="Baker D."/>
            <person name="Gharbi K."/>
            <person name="Hall N."/>
            <person name="Watson M."/>
            <person name="Adriaenssens E.M."/>
            <person name="Foster-Nyarko E."/>
            <person name="Jarju S."/>
            <person name="Secka A."/>
            <person name="Antonio M."/>
            <person name="Oren A."/>
            <person name="Chaudhuri R.R."/>
            <person name="La Ragione R."/>
            <person name="Hildebrand F."/>
            <person name="Pallen M.J."/>
        </authorList>
    </citation>
    <scope>NUCLEOTIDE SEQUENCE</scope>
    <source>
        <strain evidence="4">ChiSxjej1B13-11762</strain>
    </source>
</reference>
<sequence length="257" mass="28609">MKIAIVTGASSGLGREFARQIPKLYRNLDELWVAARRTQRLKELEKEVSTPLRIFDGDLQRDYIYERIEKELSRHSPDVRMLVNAAGYGKAGSFAQCERKEQFGQIDLNCRALTRMIEICLPYLGKGGRILNIASAAAFAPQPGFAVYAASKAFVYRLSLALNEELRERMVSVTVLCPGPVDTEFFERSGDLPGDLRKAAKAPADRVVRQGLLDGVRRKPVSVYGMWMKAARMGAHLVPDTLCAAFLNKINQSGAEE</sequence>
<proteinExistence type="inferred from homology"/>
<dbReference type="Pfam" id="PF00106">
    <property type="entry name" value="adh_short"/>
    <property type="match status" value="1"/>
</dbReference>
<dbReference type="PANTHER" id="PTHR44196">
    <property type="entry name" value="DEHYDROGENASE/REDUCTASE SDR FAMILY MEMBER 7B"/>
    <property type="match status" value="1"/>
</dbReference>
<comment type="similarity">
    <text evidence="1 3">Belongs to the short-chain dehydrogenases/reductases (SDR) family.</text>
</comment>
<dbReference type="SUPFAM" id="SSF51735">
    <property type="entry name" value="NAD(P)-binding Rossmann-fold domains"/>
    <property type="match status" value="1"/>
</dbReference>
<reference evidence="4" key="2">
    <citation type="submission" date="2021-04" db="EMBL/GenBank/DDBJ databases">
        <authorList>
            <person name="Gilroy R."/>
        </authorList>
    </citation>
    <scope>NUCLEOTIDE SEQUENCE</scope>
    <source>
        <strain evidence="4">ChiSxjej1B13-11762</strain>
    </source>
</reference>
<gene>
    <name evidence="4" type="ORF">H9873_01895</name>
</gene>
<name>A0A9D1RAN6_9FIRM</name>
<dbReference type="EMBL" id="DXGF01000033">
    <property type="protein sequence ID" value="HIW83066.1"/>
    <property type="molecule type" value="Genomic_DNA"/>
</dbReference>
<dbReference type="AlphaFoldDB" id="A0A9D1RAN6"/>
<dbReference type="Gene3D" id="3.40.50.720">
    <property type="entry name" value="NAD(P)-binding Rossmann-like Domain"/>
    <property type="match status" value="1"/>
</dbReference>
<dbReference type="PRINTS" id="PR00081">
    <property type="entry name" value="GDHRDH"/>
</dbReference>